<dbReference type="Proteomes" id="UP001597151">
    <property type="component" value="Unassembled WGS sequence"/>
</dbReference>
<keyword evidence="2" id="KW-1185">Reference proteome</keyword>
<dbReference type="EMBL" id="JBHTKR010000002">
    <property type="protein sequence ID" value="MFD1193844.1"/>
    <property type="molecule type" value="Genomic_DNA"/>
</dbReference>
<protein>
    <submittedName>
        <fullName evidence="1">Phasin, PhaP</fullName>
    </submittedName>
</protein>
<accession>A0ABW3T9G4</accession>
<gene>
    <name evidence="1" type="ORF">ACFQ3C_04095</name>
</gene>
<reference evidence="2" key="1">
    <citation type="journal article" date="2019" name="Int. J. Syst. Evol. Microbiol.">
        <title>The Global Catalogue of Microorganisms (GCM) 10K type strain sequencing project: providing services to taxonomists for standard genome sequencing and annotation.</title>
        <authorList>
            <consortium name="The Broad Institute Genomics Platform"/>
            <consortium name="The Broad Institute Genome Sequencing Center for Infectious Disease"/>
            <person name="Wu L."/>
            <person name="Ma J."/>
        </authorList>
    </citation>
    <scope>NUCLEOTIDE SEQUENCE [LARGE SCALE GENOMIC DNA]</scope>
    <source>
        <strain evidence="2">CCUG 55328</strain>
    </source>
</reference>
<evidence type="ECO:0000313" key="1">
    <source>
        <dbReference type="EMBL" id="MFD1193844.1"/>
    </source>
</evidence>
<name>A0ABW3T9G4_9RHOB</name>
<sequence>MTNQPDVAAMFKDAMAAFPIDGSAAEGAFKSTAALNEKLSTVTLDAFGKSADVSSTWAHDTVKLMTEASKAKESPADYMQAMSDFAAGYSKLASAHMAAFTEIAKTAQADSMALMTDAGKGFTAEATAAVNTATKKAEAATK</sequence>
<evidence type="ECO:0000313" key="2">
    <source>
        <dbReference type="Proteomes" id="UP001597151"/>
    </source>
</evidence>
<organism evidence="1 2">
    <name type="scientific">Seohaeicola saemankumensis</name>
    <dbReference type="NCBI Taxonomy" id="481181"/>
    <lineage>
        <taxon>Bacteria</taxon>
        <taxon>Pseudomonadati</taxon>
        <taxon>Pseudomonadota</taxon>
        <taxon>Alphaproteobacteria</taxon>
        <taxon>Rhodobacterales</taxon>
        <taxon>Roseobacteraceae</taxon>
        <taxon>Seohaeicola</taxon>
    </lineage>
</organism>
<dbReference type="RefSeq" id="WP_380789166.1">
    <property type="nucleotide sequence ID" value="NZ_JBHTKR010000002.1"/>
</dbReference>
<proteinExistence type="predicted"/>
<comment type="caution">
    <text evidence="1">The sequence shown here is derived from an EMBL/GenBank/DDBJ whole genome shotgun (WGS) entry which is preliminary data.</text>
</comment>